<dbReference type="SUPFAM" id="SSF52833">
    <property type="entry name" value="Thioredoxin-like"/>
    <property type="match status" value="1"/>
</dbReference>
<reference evidence="3 4" key="1">
    <citation type="submission" date="2020-04" db="EMBL/GenBank/DDBJ databases">
        <title>Advantages and limits of metagenomic assembly and binning of a giant virus.</title>
        <authorList>
            <person name="Schulz F."/>
            <person name="Andreani J."/>
            <person name="Francis R."/>
            <person name="Boudjemaa H."/>
            <person name="Bou Khalil J.Y."/>
            <person name="Lee J."/>
            <person name="La Scola B."/>
            <person name="Woyke T."/>
        </authorList>
    </citation>
    <scope>NUCLEOTIDE SEQUENCE [LARGE SCALE GENOMIC DNA]</scope>
    <source>
        <strain evidence="3 4">FV1/VV64</strain>
    </source>
</reference>
<keyword evidence="1" id="KW-1015">Disulfide bond</keyword>
<dbReference type="PROSITE" id="PS00194">
    <property type="entry name" value="THIOREDOXIN_1"/>
    <property type="match status" value="1"/>
</dbReference>
<dbReference type="Proteomes" id="UP001162001">
    <property type="component" value="Segment"/>
</dbReference>
<dbReference type="InterPro" id="IPR017937">
    <property type="entry name" value="Thioredoxin_CS"/>
</dbReference>
<dbReference type="EMBL" id="MT418680">
    <property type="protein sequence ID" value="QKF93713.1"/>
    <property type="molecule type" value="Genomic_DNA"/>
</dbReference>
<dbReference type="PANTHER" id="PTHR46115">
    <property type="entry name" value="THIOREDOXIN-LIKE PROTEIN 1"/>
    <property type="match status" value="1"/>
</dbReference>
<dbReference type="InterPro" id="IPR036249">
    <property type="entry name" value="Thioredoxin-like_sf"/>
</dbReference>
<dbReference type="Gene3D" id="3.40.30.10">
    <property type="entry name" value="Glutaredoxin"/>
    <property type="match status" value="1"/>
</dbReference>
<keyword evidence="4" id="KW-1185">Reference proteome</keyword>
<organism evidence="3 4">
    <name type="scientific">Fadolivirus FV1/VV64</name>
    <dbReference type="NCBI Taxonomy" id="3070911"/>
    <lineage>
        <taxon>Viruses</taxon>
        <taxon>Varidnaviria</taxon>
        <taxon>Bamfordvirae</taxon>
        <taxon>Nucleocytoviricota</taxon>
        <taxon>Megaviricetes</taxon>
        <taxon>Imitervirales</taxon>
        <taxon>Mimiviridae</taxon>
        <taxon>Klosneuvirinae</taxon>
        <taxon>Fadolivirus</taxon>
        <taxon>Fadolivirus algeromassiliense</taxon>
    </lineage>
</organism>
<dbReference type="InterPro" id="IPR013766">
    <property type="entry name" value="Thioredoxin_domain"/>
</dbReference>
<evidence type="ECO:0000259" key="2">
    <source>
        <dbReference type="PROSITE" id="PS51352"/>
    </source>
</evidence>
<evidence type="ECO:0000256" key="1">
    <source>
        <dbReference type="ARBA" id="ARBA00023157"/>
    </source>
</evidence>
<accession>A0A7D3UQE2</accession>
<dbReference type="FunFam" id="3.40.30.10:FF:000245">
    <property type="entry name" value="Thioredoxin"/>
    <property type="match status" value="1"/>
</dbReference>
<evidence type="ECO:0000313" key="3">
    <source>
        <dbReference type="EMBL" id="QKF93713.1"/>
    </source>
</evidence>
<proteinExistence type="predicted"/>
<feature type="domain" description="Thioredoxin" evidence="2">
    <location>
        <begin position="1"/>
        <end position="111"/>
    </location>
</feature>
<evidence type="ECO:0000313" key="4">
    <source>
        <dbReference type="Proteomes" id="UP001162001"/>
    </source>
</evidence>
<dbReference type="PROSITE" id="PS51352">
    <property type="entry name" value="THIOREDOXIN_2"/>
    <property type="match status" value="1"/>
</dbReference>
<sequence>MSVHHVNSAEEFDNILNTTPADRYVLVDFYADWCGPCKKIAPTLEKFASTFKSVTFLKVNIDDIGLLANRYNISSIPTFHVFKGGNNEPEYRPVMGADPKKIENMLKMITNPSPSAPNPSF</sequence>
<dbReference type="PRINTS" id="PR00421">
    <property type="entry name" value="THIOREDOXIN"/>
</dbReference>
<protein>
    <submittedName>
        <fullName evidence="3">Thioredoxin</fullName>
    </submittedName>
</protein>
<dbReference type="CDD" id="cd02947">
    <property type="entry name" value="TRX_family"/>
    <property type="match status" value="1"/>
</dbReference>
<gene>
    <name evidence="3" type="ORF">Fadolivirus_1_255</name>
</gene>
<name>A0A7D3UQE2_9VIRU</name>
<dbReference type="Pfam" id="PF00085">
    <property type="entry name" value="Thioredoxin"/>
    <property type="match status" value="1"/>
</dbReference>